<evidence type="ECO:0000313" key="2">
    <source>
        <dbReference type="Proteomes" id="UP000309788"/>
    </source>
</evidence>
<dbReference type="AlphaFoldDB" id="A0A5R9KE11"/>
<keyword evidence="2" id="KW-1185">Reference proteome</keyword>
<accession>A0A5R9KE11</accession>
<dbReference type="Proteomes" id="UP000309788">
    <property type="component" value="Unassembled WGS sequence"/>
</dbReference>
<reference evidence="1 2" key="1">
    <citation type="submission" date="2019-05" db="EMBL/GenBank/DDBJ databases">
        <authorList>
            <person name="Qu J.-H."/>
        </authorList>
    </citation>
    <scope>NUCLEOTIDE SEQUENCE [LARGE SCALE GENOMIC DNA]</scope>
    <source>
        <strain evidence="1 2">Z12</strain>
    </source>
</reference>
<dbReference type="OrthoDB" id="963470at2"/>
<proteinExistence type="predicted"/>
<evidence type="ECO:0000313" key="1">
    <source>
        <dbReference type="EMBL" id="TLU94364.1"/>
    </source>
</evidence>
<evidence type="ECO:0008006" key="3">
    <source>
        <dbReference type="Google" id="ProtNLM"/>
    </source>
</evidence>
<name>A0A5R9KE11_9BACT</name>
<gene>
    <name evidence="1" type="ORF">FEM55_08935</name>
</gene>
<sequence length="153" mass="17004">MNELEQINRNTDQSFLNSPAGKLTSLEMYDKYGAMAYGIILQILPQPHLAQEVLVSVFSSPLLQSCNSYPFTFAVCIIKLARAKAVEAKRKLAAVSSPPLDIRSDAAENSPQQIFDLAFRQGFSPEEVAEKLNISKPEVLRSLHAFFKSNRDA</sequence>
<dbReference type="EMBL" id="VCEI01000021">
    <property type="protein sequence ID" value="TLU94364.1"/>
    <property type="molecule type" value="Genomic_DNA"/>
</dbReference>
<comment type="caution">
    <text evidence="1">The sequence shown here is derived from an EMBL/GenBank/DDBJ whole genome shotgun (WGS) entry which is preliminary data.</text>
</comment>
<organism evidence="1 2">
    <name type="scientific">Dyadobacter sediminis</name>
    <dbReference type="NCBI Taxonomy" id="1493691"/>
    <lineage>
        <taxon>Bacteria</taxon>
        <taxon>Pseudomonadati</taxon>
        <taxon>Bacteroidota</taxon>
        <taxon>Cytophagia</taxon>
        <taxon>Cytophagales</taxon>
        <taxon>Spirosomataceae</taxon>
        <taxon>Dyadobacter</taxon>
    </lineage>
</organism>
<dbReference type="RefSeq" id="WP_138280992.1">
    <property type="nucleotide sequence ID" value="NZ_BMGE01000002.1"/>
</dbReference>
<protein>
    <recommendedName>
        <fullName evidence="3">Sigma-70 family RNA polymerase sigma factor</fullName>
    </recommendedName>
</protein>